<name>A0A2V1ZUK9_PSYIM</name>
<comment type="caution">
    <text evidence="3">The sequence shown here is derived from an EMBL/GenBank/DDBJ whole genome shotgun (WGS) entry which is preliminary data.</text>
</comment>
<dbReference type="Pfam" id="PF14341">
    <property type="entry name" value="PilX_N"/>
    <property type="match status" value="1"/>
</dbReference>
<keyword evidence="1" id="KW-0472">Membrane</keyword>
<proteinExistence type="predicted"/>
<gene>
    <name evidence="3" type="ORF">C8D84_107119</name>
</gene>
<dbReference type="InterPro" id="IPR025746">
    <property type="entry name" value="PilX_N_dom"/>
</dbReference>
<dbReference type="Proteomes" id="UP000245655">
    <property type="component" value="Unassembled WGS sequence"/>
</dbReference>
<feature type="transmembrane region" description="Helical" evidence="1">
    <location>
        <begin position="16"/>
        <end position="37"/>
    </location>
</feature>
<organism evidence="3 4">
    <name type="scientific">Psychrobacter immobilis</name>
    <dbReference type="NCBI Taxonomy" id="498"/>
    <lineage>
        <taxon>Bacteria</taxon>
        <taxon>Pseudomonadati</taxon>
        <taxon>Pseudomonadota</taxon>
        <taxon>Gammaproteobacteria</taxon>
        <taxon>Moraxellales</taxon>
        <taxon>Moraxellaceae</taxon>
        <taxon>Psychrobacter</taxon>
    </lineage>
</organism>
<evidence type="ECO:0000313" key="4">
    <source>
        <dbReference type="Proteomes" id="UP000245655"/>
    </source>
</evidence>
<keyword evidence="1" id="KW-1133">Transmembrane helix</keyword>
<evidence type="ECO:0000259" key="2">
    <source>
        <dbReference type="Pfam" id="PF14341"/>
    </source>
</evidence>
<sequence>MIFTSKGDDIKGSESGAVLIVVLLVLILITLVGTIAIQRSSTDLKLATASQVGKLTFQSTDAAFNKLEKEDRSLGKGNSVDNVRGYVTRPGKQYIGREIIFCVRPKTNRFFNQNKLTEKTSDGTGYISGKKDGFCDVGDSEDYVGESRTVTQMTFAKSSANDALPYSLEGDKTFTDDQVSQTGQTPFECANFEVYATSLIPAFSNAATAKINACLKTVNTDTLKDKCEEKVKAENSDYATRPELFIECSIDACLENLGVPYNTQMQAYKSKPIGVRCLS</sequence>
<dbReference type="EMBL" id="QGGM01000007">
    <property type="protein sequence ID" value="PWK12644.1"/>
    <property type="molecule type" value="Genomic_DNA"/>
</dbReference>
<dbReference type="RefSeq" id="WP_109591230.1">
    <property type="nucleotide sequence ID" value="NZ_CAJGZV010000001.1"/>
</dbReference>
<keyword evidence="1" id="KW-0812">Transmembrane</keyword>
<reference evidence="3 4" key="1">
    <citation type="submission" date="2018-05" db="EMBL/GenBank/DDBJ databases">
        <title>Genomic Encyclopedia of Type Strains, Phase IV (KMG-IV): sequencing the most valuable type-strain genomes for metagenomic binning, comparative biology and taxonomic classification.</title>
        <authorList>
            <person name="Goeker M."/>
        </authorList>
    </citation>
    <scope>NUCLEOTIDE SEQUENCE [LARGE SCALE GENOMIC DNA]</scope>
    <source>
        <strain evidence="3 4">DSM 7229</strain>
    </source>
</reference>
<evidence type="ECO:0000256" key="1">
    <source>
        <dbReference type="SAM" id="Phobius"/>
    </source>
</evidence>
<keyword evidence="4" id="KW-1185">Reference proteome</keyword>
<evidence type="ECO:0000313" key="3">
    <source>
        <dbReference type="EMBL" id="PWK12644.1"/>
    </source>
</evidence>
<protein>
    <submittedName>
        <fullName evidence="3">PilX-like prepilin protein</fullName>
    </submittedName>
</protein>
<dbReference type="GeneID" id="60255298"/>
<accession>A0A2V1ZUK9</accession>
<dbReference type="AlphaFoldDB" id="A0A2V1ZUK9"/>
<feature type="domain" description="Type 4 fimbrial biogenesis protein PilX N-terminal" evidence="2">
    <location>
        <begin position="15"/>
        <end position="64"/>
    </location>
</feature>